<evidence type="ECO:0008006" key="5">
    <source>
        <dbReference type="Google" id="ProtNLM"/>
    </source>
</evidence>
<dbReference type="Gene3D" id="1.25.40.10">
    <property type="entry name" value="Tetratricopeptide repeat domain"/>
    <property type="match status" value="1"/>
</dbReference>
<feature type="region of interest" description="Disordered" evidence="1">
    <location>
        <begin position="22"/>
        <end position="41"/>
    </location>
</feature>
<gene>
    <name evidence="3" type="ORF">FTUN_1896</name>
</gene>
<reference evidence="4" key="1">
    <citation type="submission" date="2020-05" db="EMBL/GenBank/DDBJ databases">
        <title>Frigoriglobus tundricola gen. nov., sp. nov., a psychrotolerant cellulolytic planctomycete of the family Gemmataceae with two divergent copies of 16S rRNA gene.</title>
        <authorList>
            <person name="Kulichevskaya I.S."/>
            <person name="Ivanova A.A."/>
            <person name="Naumoff D.G."/>
            <person name="Beletsky A.V."/>
            <person name="Rijpstra W.I.C."/>
            <person name="Sinninghe Damste J.S."/>
            <person name="Mardanov A.V."/>
            <person name="Ravin N.V."/>
            <person name="Dedysh S.N."/>
        </authorList>
    </citation>
    <scope>NUCLEOTIDE SEQUENCE [LARGE SCALE GENOMIC DNA]</scope>
    <source>
        <strain evidence="4">PL17</strain>
    </source>
</reference>
<keyword evidence="4" id="KW-1185">Reference proteome</keyword>
<dbReference type="AlphaFoldDB" id="A0A6M5YM19"/>
<sequence length="190" mass="20903">MTVRVWRWLIFTAVVAPCFGIASGAPPAPDRKSGGEDPSVERARLQAKLLKMLETMSPPPTSYPPAPAPGAAKGPTKTETGSGGSKSIDPIREATNYFRDNDFEGARRTFQLIDPATLGAEDRAYVRYMLACSCRRMGKITEATDYYREVANSTADEFLANCAVWQLSLIKADQELQAQLEQLRSRAKNK</sequence>
<dbReference type="EMBL" id="CP053452">
    <property type="protein sequence ID" value="QJW94376.1"/>
    <property type="molecule type" value="Genomic_DNA"/>
</dbReference>
<evidence type="ECO:0000256" key="2">
    <source>
        <dbReference type="SAM" id="SignalP"/>
    </source>
</evidence>
<protein>
    <recommendedName>
        <fullName evidence="5">Tetratricopeptide repeat protein</fullName>
    </recommendedName>
</protein>
<accession>A0A6M5YM19</accession>
<feature type="chain" id="PRO_5026663482" description="Tetratricopeptide repeat protein" evidence="2">
    <location>
        <begin position="25"/>
        <end position="190"/>
    </location>
</feature>
<feature type="compositionally biased region" description="Pro residues" evidence="1">
    <location>
        <begin position="57"/>
        <end position="68"/>
    </location>
</feature>
<evidence type="ECO:0000313" key="3">
    <source>
        <dbReference type="EMBL" id="QJW94376.1"/>
    </source>
</evidence>
<feature type="compositionally biased region" description="Basic and acidic residues" evidence="1">
    <location>
        <begin position="29"/>
        <end position="41"/>
    </location>
</feature>
<evidence type="ECO:0000313" key="4">
    <source>
        <dbReference type="Proteomes" id="UP000503447"/>
    </source>
</evidence>
<dbReference type="KEGG" id="ftj:FTUN_1896"/>
<dbReference type="Proteomes" id="UP000503447">
    <property type="component" value="Chromosome"/>
</dbReference>
<proteinExistence type="predicted"/>
<name>A0A6M5YM19_9BACT</name>
<organism evidence="3 4">
    <name type="scientific">Frigoriglobus tundricola</name>
    <dbReference type="NCBI Taxonomy" id="2774151"/>
    <lineage>
        <taxon>Bacteria</taxon>
        <taxon>Pseudomonadati</taxon>
        <taxon>Planctomycetota</taxon>
        <taxon>Planctomycetia</taxon>
        <taxon>Gemmatales</taxon>
        <taxon>Gemmataceae</taxon>
        <taxon>Frigoriglobus</taxon>
    </lineage>
</organism>
<feature type="region of interest" description="Disordered" evidence="1">
    <location>
        <begin position="56"/>
        <end position="90"/>
    </location>
</feature>
<keyword evidence="2" id="KW-0732">Signal</keyword>
<dbReference type="InterPro" id="IPR011990">
    <property type="entry name" value="TPR-like_helical_dom_sf"/>
</dbReference>
<evidence type="ECO:0000256" key="1">
    <source>
        <dbReference type="SAM" id="MobiDB-lite"/>
    </source>
</evidence>
<dbReference type="RefSeq" id="WP_171470389.1">
    <property type="nucleotide sequence ID" value="NZ_CP053452.2"/>
</dbReference>
<feature type="signal peptide" evidence="2">
    <location>
        <begin position="1"/>
        <end position="24"/>
    </location>
</feature>